<evidence type="ECO:0000256" key="7">
    <source>
        <dbReference type="ARBA" id="ARBA00022785"/>
    </source>
</evidence>
<protein>
    <recommendedName>
        <fullName evidence="11 13">S-adenosylmethionine:tRNA ribosyltransferase-isomerase</fullName>
        <ecNumber evidence="10 13">2.4.99.17</ecNumber>
    </recommendedName>
    <alternativeName>
        <fullName evidence="12 13">Queuosine biosynthesis protein QueA</fullName>
    </alternativeName>
</protein>
<sequence>MLKPSDFDYELPPELIAQEPLPQRDASRLLVVHRDREDFEHRVFREIVAYLVPGDLLVVNETKVLPVRLHGVKETGGRVEVLLLRAVGQDLWEALVRPGRRVPPGTRLVFGGGWLTGEVVARTETGGRFIRFHYAGSFEEVLRRVGEVPLPPYIKQKLSAPERYQTVYAREAGSAAAPTAGFHFTPELLATLRAMGVGVVPVVLHIGLDTFRPVREENIAAHRMHREEYFVPEATATAVNQAKAEGRRVIAVGTTVVRCLETVAGEGSRVRAGAGMTDLFIYPGYRFKVVDALITNFHLPRSTLLMLVAAFAGREKILRAYREAVRLRYRFCSFGDAMLIL</sequence>
<dbReference type="EMBL" id="RKRE01000002">
    <property type="protein sequence ID" value="RPF46817.1"/>
    <property type="molecule type" value="Genomic_DNA"/>
</dbReference>
<dbReference type="InterPro" id="IPR042119">
    <property type="entry name" value="QueA_dom2"/>
</dbReference>
<evidence type="ECO:0000256" key="3">
    <source>
        <dbReference type="ARBA" id="ARBA00011245"/>
    </source>
</evidence>
<comment type="function">
    <text evidence="13">Transfers and isomerizes the ribose moiety from AdoMet to the 7-aminomethyl group of 7-deazaguanine (preQ1-tRNA) to give epoxyqueuosine (oQ-tRNA).</text>
</comment>
<evidence type="ECO:0000256" key="5">
    <source>
        <dbReference type="ARBA" id="ARBA00022679"/>
    </source>
</evidence>
<keyword evidence="7 13" id="KW-0671">Queuosine biosynthesis</keyword>
<dbReference type="InterPro" id="IPR036100">
    <property type="entry name" value="QueA_sf"/>
</dbReference>
<comment type="subunit">
    <text evidence="3 13">Monomer.</text>
</comment>
<reference evidence="14 15" key="1">
    <citation type="submission" date="2018-11" db="EMBL/GenBank/DDBJ databases">
        <title>Genomic Encyclopedia of Type Strains, Phase IV (KMG-IV): sequencing the most valuable type-strain genomes for metagenomic binning, comparative biology and taxonomic classification.</title>
        <authorList>
            <person name="Goeker M."/>
        </authorList>
    </citation>
    <scope>NUCLEOTIDE SEQUENCE [LARGE SCALE GENOMIC DNA]</scope>
    <source>
        <strain evidence="14 15">DSM 102936</strain>
    </source>
</reference>
<keyword evidence="15" id="KW-1185">Reference proteome</keyword>
<keyword evidence="6 13" id="KW-0949">S-adenosyl-L-methionine</keyword>
<comment type="pathway">
    <text evidence="2 13">tRNA modification; tRNA-queuosine biosynthesis.</text>
</comment>
<evidence type="ECO:0000256" key="10">
    <source>
        <dbReference type="ARBA" id="ARBA00066503"/>
    </source>
</evidence>
<evidence type="ECO:0000256" key="2">
    <source>
        <dbReference type="ARBA" id="ARBA00004691"/>
    </source>
</evidence>
<dbReference type="AlphaFoldDB" id="A0A3N5APQ7"/>
<proteinExistence type="inferred from homology"/>
<evidence type="ECO:0000256" key="9">
    <source>
        <dbReference type="ARBA" id="ARBA00061210"/>
    </source>
</evidence>
<dbReference type="GO" id="GO:0005737">
    <property type="term" value="C:cytoplasm"/>
    <property type="evidence" value="ECO:0007669"/>
    <property type="project" value="UniProtKB-SubCell"/>
</dbReference>
<dbReference type="OrthoDB" id="9805933at2"/>
<dbReference type="NCBIfam" id="TIGR00113">
    <property type="entry name" value="queA"/>
    <property type="match status" value="1"/>
</dbReference>
<dbReference type="GO" id="GO:0051075">
    <property type="term" value="F:S-adenosylmethionine:tRNA ribosyltransferase-isomerase activity"/>
    <property type="evidence" value="ECO:0007669"/>
    <property type="project" value="UniProtKB-EC"/>
</dbReference>
<dbReference type="HAMAP" id="MF_00113">
    <property type="entry name" value="QueA"/>
    <property type="match status" value="1"/>
</dbReference>
<evidence type="ECO:0000256" key="1">
    <source>
        <dbReference type="ARBA" id="ARBA00004496"/>
    </source>
</evidence>
<organism evidence="14 15">
    <name type="scientific">Thermodesulfitimonas autotrophica</name>
    <dbReference type="NCBI Taxonomy" id="1894989"/>
    <lineage>
        <taxon>Bacteria</taxon>
        <taxon>Bacillati</taxon>
        <taxon>Bacillota</taxon>
        <taxon>Clostridia</taxon>
        <taxon>Thermoanaerobacterales</taxon>
        <taxon>Thermoanaerobacteraceae</taxon>
        <taxon>Thermodesulfitimonas</taxon>
    </lineage>
</organism>
<comment type="caution">
    <text evidence="14">The sequence shown here is derived from an EMBL/GenBank/DDBJ whole genome shotgun (WGS) entry which is preliminary data.</text>
</comment>
<keyword evidence="5 13" id="KW-0808">Transferase</keyword>
<dbReference type="InterPro" id="IPR003699">
    <property type="entry name" value="QueA"/>
</dbReference>
<evidence type="ECO:0000313" key="15">
    <source>
        <dbReference type="Proteomes" id="UP000282654"/>
    </source>
</evidence>
<dbReference type="RefSeq" id="WP_123929149.1">
    <property type="nucleotide sequence ID" value="NZ_RKRE01000002.1"/>
</dbReference>
<accession>A0A3N5APQ7</accession>
<keyword evidence="4 13" id="KW-0963">Cytoplasm</keyword>
<evidence type="ECO:0000256" key="4">
    <source>
        <dbReference type="ARBA" id="ARBA00022490"/>
    </source>
</evidence>
<dbReference type="UniPathway" id="UPA00392"/>
<dbReference type="Gene3D" id="3.40.1780.10">
    <property type="entry name" value="QueA-like"/>
    <property type="match status" value="1"/>
</dbReference>
<evidence type="ECO:0000313" key="14">
    <source>
        <dbReference type="EMBL" id="RPF46817.1"/>
    </source>
</evidence>
<dbReference type="NCBIfam" id="NF001140">
    <property type="entry name" value="PRK00147.1"/>
    <property type="match status" value="1"/>
</dbReference>
<evidence type="ECO:0000256" key="11">
    <source>
        <dbReference type="ARBA" id="ARBA00069325"/>
    </source>
</evidence>
<dbReference type="PANTHER" id="PTHR30307">
    <property type="entry name" value="S-ADENOSYLMETHIONINE:TRNA RIBOSYLTRANSFERASE-ISOMERASE"/>
    <property type="match status" value="1"/>
</dbReference>
<evidence type="ECO:0000256" key="6">
    <source>
        <dbReference type="ARBA" id="ARBA00022691"/>
    </source>
</evidence>
<dbReference type="FunFam" id="3.40.1780.10:FF:000001">
    <property type="entry name" value="S-adenosylmethionine:tRNA ribosyltransferase-isomerase"/>
    <property type="match status" value="1"/>
</dbReference>
<comment type="subcellular location">
    <subcellularLocation>
        <location evidence="1 13">Cytoplasm</location>
    </subcellularLocation>
</comment>
<comment type="catalytic activity">
    <reaction evidence="8 13">
        <text>7-aminomethyl-7-carbaguanosine(34) in tRNA + S-adenosyl-L-methionine = epoxyqueuosine(34) in tRNA + adenine + L-methionine + 2 H(+)</text>
        <dbReference type="Rhea" id="RHEA:32155"/>
        <dbReference type="Rhea" id="RHEA-COMP:10342"/>
        <dbReference type="Rhea" id="RHEA-COMP:18582"/>
        <dbReference type="ChEBI" id="CHEBI:15378"/>
        <dbReference type="ChEBI" id="CHEBI:16708"/>
        <dbReference type="ChEBI" id="CHEBI:57844"/>
        <dbReference type="ChEBI" id="CHEBI:59789"/>
        <dbReference type="ChEBI" id="CHEBI:82833"/>
        <dbReference type="ChEBI" id="CHEBI:194443"/>
        <dbReference type="EC" id="2.4.99.17"/>
    </reaction>
</comment>
<gene>
    <name evidence="13" type="primary">queA</name>
    <name evidence="14" type="ORF">EDD75_1076</name>
</gene>
<dbReference type="GO" id="GO:0008616">
    <property type="term" value="P:tRNA queuosine(34) biosynthetic process"/>
    <property type="evidence" value="ECO:0007669"/>
    <property type="project" value="UniProtKB-UniRule"/>
</dbReference>
<dbReference type="Gene3D" id="2.40.10.240">
    <property type="entry name" value="QueA-like"/>
    <property type="match status" value="1"/>
</dbReference>
<dbReference type="EC" id="2.4.99.17" evidence="10 13"/>
<dbReference type="PANTHER" id="PTHR30307:SF0">
    <property type="entry name" value="S-ADENOSYLMETHIONINE:TRNA RIBOSYLTRANSFERASE-ISOMERASE"/>
    <property type="match status" value="1"/>
</dbReference>
<keyword evidence="14" id="KW-0413">Isomerase</keyword>
<evidence type="ECO:0000256" key="8">
    <source>
        <dbReference type="ARBA" id="ARBA00052751"/>
    </source>
</evidence>
<name>A0A3N5APQ7_9THEO</name>
<evidence type="ECO:0000256" key="13">
    <source>
        <dbReference type="HAMAP-Rule" id="MF_00113"/>
    </source>
</evidence>
<evidence type="ECO:0000256" key="12">
    <source>
        <dbReference type="ARBA" id="ARBA00076160"/>
    </source>
</evidence>
<comment type="similarity">
    <text evidence="9 13">Belongs to the QueA family.</text>
</comment>
<dbReference type="InterPro" id="IPR042118">
    <property type="entry name" value="QueA_dom1"/>
</dbReference>
<dbReference type="SUPFAM" id="SSF111337">
    <property type="entry name" value="QueA-like"/>
    <property type="match status" value="1"/>
</dbReference>
<dbReference type="FunFam" id="2.40.10.240:FF:000002">
    <property type="entry name" value="S-adenosylmethionine:tRNA ribosyltransferase-isomerase"/>
    <property type="match status" value="1"/>
</dbReference>
<dbReference type="Pfam" id="PF02547">
    <property type="entry name" value="Queuosine_synth"/>
    <property type="match status" value="1"/>
</dbReference>
<dbReference type="Proteomes" id="UP000282654">
    <property type="component" value="Unassembled WGS sequence"/>
</dbReference>